<name>A0ABV8QFS6_9GAMM</name>
<evidence type="ECO:0000313" key="2">
    <source>
        <dbReference type="EMBL" id="MFC4258400.1"/>
    </source>
</evidence>
<keyword evidence="3" id="KW-1185">Reference proteome</keyword>
<evidence type="ECO:0000313" key="3">
    <source>
        <dbReference type="Proteomes" id="UP001595798"/>
    </source>
</evidence>
<evidence type="ECO:0008006" key="4">
    <source>
        <dbReference type="Google" id="ProtNLM"/>
    </source>
</evidence>
<accession>A0ABV8QFS6</accession>
<reference evidence="3" key="1">
    <citation type="journal article" date="2019" name="Int. J. Syst. Evol. Microbiol.">
        <title>The Global Catalogue of Microorganisms (GCM) 10K type strain sequencing project: providing services to taxonomists for standard genome sequencing and annotation.</title>
        <authorList>
            <consortium name="The Broad Institute Genomics Platform"/>
            <consortium name="The Broad Institute Genome Sequencing Center for Infectious Disease"/>
            <person name="Wu L."/>
            <person name="Ma J."/>
        </authorList>
    </citation>
    <scope>NUCLEOTIDE SEQUENCE [LARGE SCALE GENOMIC DNA]</scope>
    <source>
        <strain evidence="3">CECT 7297</strain>
    </source>
</reference>
<gene>
    <name evidence="2" type="ORF">ACFOZ5_05035</name>
</gene>
<organism evidence="2 3">
    <name type="scientific">Marinobacter lacisalsi</name>
    <dbReference type="NCBI Taxonomy" id="475979"/>
    <lineage>
        <taxon>Bacteria</taxon>
        <taxon>Pseudomonadati</taxon>
        <taxon>Pseudomonadota</taxon>
        <taxon>Gammaproteobacteria</taxon>
        <taxon>Pseudomonadales</taxon>
        <taxon>Marinobacteraceae</taxon>
        <taxon>Marinobacter</taxon>
    </lineage>
</organism>
<dbReference type="RefSeq" id="WP_379885925.1">
    <property type="nucleotide sequence ID" value="NZ_JBHSDI010000008.1"/>
</dbReference>
<proteinExistence type="predicted"/>
<keyword evidence="1" id="KW-0812">Transmembrane</keyword>
<comment type="caution">
    <text evidence="2">The sequence shown here is derived from an EMBL/GenBank/DDBJ whole genome shotgun (WGS) entry which is preliminary data.</text>
</comment>
<dbReference type="EMBL" id="JBHSDI010000008">
    <property type="protein sequence ID" value="MFC4258400.1"/>
    <property type="molecule type" value="Genomic_DNA"/>
</dbReference>
<keyword evidence="1" id="KW-0472">Membrane</keyword>
<sequence>MGAEGRVLADNHRRFRWLVAFSILAFAVWFLLDALEETAERAERQSVKLMLNQVRSALVVRGAEAMLARDEALESLQGLNPLRLLRWEDEKPRTEEKCKALAPDERGWCFDSERQWLVYQPGQALDVDGRWREAGEPFAWQVQVDYATTVKQGKNNEKRATGLKLVEVDGDQISETY</sequence>
<dbReference type="Proteomes" id="UP001595798">
    <property type="component" value="Unassembled WGS sequence"/>
</dbReference>
<evidence type="ECO:0000256" key="1">
    <source>
        <dbReference type="SAM" id="Phobius"/>
    </source>
</evidence>
<protein>
    <recommendedName>
        <fullName evidence="4">MSHA biogenesis protein MshF</fullName>
    </recommendedName>
</protein>
<keyword evidence="1" id="KW-1133">Transmembrane helix</keyword>
<feature type="transmembrane region" description="Helical" evidence="1">
    <location>
        <begin position="15"/>
        <end position="35"/>
    </location>
</feature>